<keyword evidence="1" id="KW-0472">Membrane</keyword>
<feature type="transmembrane region" description="Helical" evidence="1">
    <location>
        <begin position="12"/>
        <end position="35"/>
    </location>
</feature>
<dbReference type="RefSeq" id="WP_116302812.1">
    <property type="nucleotide sequence ID" value="NZ_NFZV01000014.1"/>
</dbReference>
<dbReference type="AlphaFoldDB" id="A0A3E0WRK6"/>
<name>A0A3E0WRK6_9GAMM</name>
<reference evidence="3" key="1">
    <citation type="submission" date="2017-05" db="EMBL/GenBank/DDBJ databases">
        <authorList>
            <person name="Sharma S."/>
            <person name="Sidhu C."/>
            <person name="Pinnaka A.K."/>
        </authorList>
    </citation>
    <scope>NUCLEOTIDE SEQUENCE [LARGE SCALE GENOMIC DNA]</scope>
    <source>
        <strain evidence="3">AK93</strain>
    </source>
</reference>
<evidence type="ECO:0000313" key="3">
    <source>
        <dbReference type="Proteomes" id="UP000256763"/>
    </source>
</evidence>
<comment type="caution">
    <text evidence="2">The sequence shown here is derived from an EMBL/GenBank/DDBJ whole genome shotgun (WGS) entry which is preliminary data.</text>
</comment>
<dbReference type="EMBL" id="NFZW01000015">
    <property type="protein sequence ID" value="RFA34617.1"/>
    <property type="molecule type" value="Genomic_DNA"/>
</dbReference>
<evidence type="ECO:0000313" key="2">
    <source>
        <dbReference type="EMBL" id="RFA34617.1"/>
    </source>
</evidence>
<proteinExistence type="predicted"/>
<evidence type="ECO:0008006" key="4">
    <source>
        <dbReference type="Google" id="ProtNLM"/>
    </source>
</evidence>
<dbReference type="Proteomes" id="UP000256763">
    <property type="component" value="Unassembled WGS sequence"/>
</dbReference>
<dbReference type="Pfam" id="PF09919">
    <property type="entry name" value="DUF2149"/>
    <property type="match status" value="1"/>
</dbReference>
<keyword evidence="1" id="KW-0812">Transmembrane</keyword>
<sequence length="102" mass="11206">MRYLDADDQDDPMLSVVNVIDVFLVIIGILLIVMLENPLNPFAAAEEVMVVTNPGREDMEIIIKQGETLEHYQATGEIGEGQGVKAGVAYRLPDGSMIYVPE</sequence>
<organism evidence="2 3">
    <name type="scientific">Alkalilimnicola ehrlichii</name>
    <dbReference type="NCBI Taxonomy" id="351052"/>
    <lineage>
        <taxon>Bacteria</taxon>
        <taxon>Pseudomonadati</taxon>
        <taxon>Pseudomonadota</taxon>
        <taxon>Gammaproteobacteria</taxon>
        <taxon>Chromatiales</taxon>
        <taxon>Ectothiorhodospiraceae</taxon>
        <taxon>Alkalilimnicola</taxon>
    </lineage>
</organism>
<dbReference type="InterPro" id="IPR018676">
    <property type="entry name" value="DUF2149"/>
</dbReference>
<keyword evidence="1" id="KW-1133">Transmembrane helix</keyword>
<protein>
    <recommendedName>
        <fullName evidence="4">DUF2149 domain-containing protein</fullName>
    </recommendedName>
</protein>
<dbReference type="OrthoDB" id="199365at2"/>
<evidence type="ECO:0000256" key="1">
    <source>
        <dbReference type="SAM" id="Phobius"/>
    </source>
</evidence>
<gene>
    <name evidence="2" type="ORF">CAL65_14730</name>
</gene>
<keyword evidence="3" id="KW-1185">Reference proteome</keyword>
<accession>A0A3E0WRK6</accession>